<protein>
    <recommendedName>
        <fullName evidence="3">NAD-dependent epimerase/dehydratase domain-containing protein</fullName>
    </recommendedName>
</protein>
<gene>
    <name evidence="4" type="ORF">BKA67DRAFT_661594</name>
</gene>
<dbReference type="Proteomes" id="UP000758603">
    <property type="component" value="Unassembled WGS sequence"/>
</dbReference>
<dbReference type="PANTHER" id="PTHR10366">
    <property type="entry name" value="NAD DEPENDENT EPIMERASE/DEHYDRATASE"/>
    <property type="match status" value="1"/>
</dbReference>
<dbReference type="Pfam" id="PF01370">
    <property type="entry name" value="Epimerase"/>
    <property type="match status" value="1"/>
</dbReference>
<dbReference type="InterPro" id="IPR001509">
    <property type="entry name" value="Epimerase_deHydtase"/>
</dbReference>
<evidence type="ECO:0000259" key="3">
    <source>
        <dbReference type="Pfam" id="PF01370"/>
    </source>
</evidence>
<dbReference type="EMBL" id="JAGPXC010000007">
    <property type="protein sequence ID" value="KAH6648633.1"/>
    <property type="molecule type" value="Genomic_DNA"/>
</dbReference>
<accession>A0A9P8UF10</accession>
<dbReference type="Gene3D" id="3.40.50.720">
    <property type="entry name" value="NAD(P)-binding Rossmann-like Domain"/>
    <property type="match status" value="1"/>
</dbReference>
<reference evidence="4" key="1">
    <citation type="journal article" date="2021" name="Nat. Commun.">
        <title>Genetic determinants of endophytism in the Arabidopsis root mycobiome.</title>
        <authorList>
            <person name="Mesny F."/>
            <person name="Miyauchi S."/>
            <person name="Thiergart T."/>
            <person name="Pickel B."/>
            <person name="Atanasova L."/>
            <person name="Karlsson M."/>
            <person name="Huettel B."/>
            <person name="Barry K.W."/>
            <person name="Haridas S."/>
            <person name="Chen C."/>
            <person name="Bauer D."/>
            <person name="Andreopoulos W."/>
            <person name="Pangilinan J."/>
            <person name="LaButti K."/>
            <person name="Riley R."/>
            <person name="Lipzen A."/>
            <person name="Clum A."/>
            <person name="Drula E."/>
            <person name="Henrissat B."/>
            <person name="Kohler A."/>
            <person name="Grigoriev I.V."/>
            <person name="Martin F.M."/>
            <person name="Hacquard S."/>
        </authorList>
    </citation>
    <scope>NUCLEOTIDE SEQUENCE</scope>
    <source>
        <strain evidence="4">MPI-SDFR-AT-0073</strain>
    </source>
</reference>
<dbReference type="RefSeq" id="XP_045955140.1">
    <property type="nucleotide sequence ID" value="XM_046107841.1"/>
</dbReference>
<dbReference type="AlphaFoldDB" id="A0A9P8UF10"/>
<dbReference type="InterPro" id="IPR050425">
    <property type="entry name" value="NAD(P)_dehydrat-like"/>
</dbReference>
<name>A0A9P8UF10_9PEZI</name>
<dbReference type="OrthoDB" id="2735536at2759"/>
<organism evidence="4 5">
    <name type="scientific">Truncatella angustata</name>
    <dbReference type="NCBI Taxonomy" id="152316"/>
    <lineage>
        <taxon>Eukaryota</taxon>
        <taxon>Fungi</taxon>
        <taxon>Dikarya</taxon>
        <taxon>Ascomycota</taxon>
        <taxon>Pezizomycotina</taxon>
        <taxon>Sordariomycetes</taxon>
        <taxon>Xylariomycetidae</taxon>
        <taxon>Amphisphaeriales</taxon>
        <taxon>Sporocadaceae</taxon>
        <taxon>Truncatella</taxon>
    </lineage>
</organism>
<keyword evidence="1" id="KW-0560">Oxidoreductase</keyword>
<evidence type="ECO:0000256" key="2">
    <source>
        <dbReference type="ARBA" id="ARBA00023445"/>
    </source>
</evidence>
<proteinExistence type="inferred from homology"/>
<dbReference type="FunFam" id="3.40.50.720:FF:000426">
    <property type="entry name" value="Aldehyde reductase 2"/>
    <property type="match status" value="1"/>
</dbReference>
<dbReference type="SUPFAM" id="SSF51735">
    <property type="entry name" value="NAD(P)-binding Rossmann-fold domains"/>
    <property type="match status" value="1"/>
</dbReference>
<feature type="domain" description="NAD-dependent epimerase/dehydratase" evidence="3">
    <location>
        <begin position="17"/>
        <end position="138"/>
    </location>
</feature>
<sequence>MTTNNTSKRTIPLGSTILVTGGNGLIASHVVDQLLGAGYRVRATVRNPSKCAWMEPLYTKRHGNGRFDLVQVADLTSPDAWHIAVKGVAGIAHVAGPVDLMVQDFEAALKEELPIYTNLLKAAKNEKSVKSFVLTSSAWAAFTPDTSKKLKLTEWTWNEDAIELAKSDASPQEKGISNFMALKVRLEQEAWNWVKEEKPEFTFNSVLPDTVMGECLDPINQGIPSTAGMVHWVWTGENRHILEAVEPQWHIDANDTGLLYVAALTTPHVNGERLYGFGDRFSWSQVREILSRLYPDKEIPPIKESGVDQTEVPNQRGAELLRGLGRKGWTNLEESVKANALSFLQLEAAKA</sequence>
<dbReference type="GO" id="GO:0016616">
    <property type="term" value="F:oxidoreductase activity, acting on the CH-OH group of donors, NAD or NADP as acceptor"/>
    <property type="evidence" value="ECO:0007669"/>
    <property type="project" value="TreeGrafter"/>
</dbReference>
<keyword evidence="5" id="KW-1185">Reference proteome</keyword>
<dbReference type="PANTHER" id="PTHR10366:SF562">
    <property type="entry name" value="ALDEHYDE REDUCTASE II (AFU_ORTHOLOGUE AFUA_1G11360)"/>
    <property type="match status" value="1"/>
</dbReference>
<dbReference type="InterPro" id="IPR036291">
    <property type="entry name" value="NAD(P)-bd_dom_sf"/>
</dbReference>
<comment type="similarity">
    <text evidence="2">Belongs to the NAD(P)-dependent epimerase/dehydratase family. Dihydroflavonol-4-reductase subfamily.</text>
</comment>
<evidence type="ECO:0000313" key="5">
    <source>
        <dbReference type="Proteomes" id="UP000758603"/>
    </source>
</evidence>
<evidence type="ECO:0000256" key="1">
    <source>
        <dbReference type="ARBA" id="ARBA00023002"/>
    </source>
</evidence>
<comment type="caution">
    <text evidence="4">The sequence shown here is derived from an EMBL/GenBank/DDBJ whole genome shotgun (WGS) entry which is preliminary data.</text>
</comment>
<evidence type="ECO:0000313" key="4">
    <source>
        <dbReference type="EMBL" id="KAH6648633.1"/>
    </source>
</evidence>
<dbReference type="GeneID" id="70136732"/>